<dbReference type="EMBL" id="WOCE01000073">
    <property type="protein sequence ID" value="KAE9584109.1"/>
    <property type="molecule type" value="Genomic_DNA"/>
</dbReference>
<proteinExistence type="predicted"/>
<organism evidence="2 3">
    <name type="scientific">Lupinus albus</name>
    <name type="common">White lupine</name>
    <name type="synonym">Lupinus termis</name>
    <dbReference type="NCBI Taxonomy" id="3870"/>
    <lineage>
        <taxon>Eukaryota</taxon>
        <taxon>Viridiplantae</taxon>
        <taxon>Streptophyta</taxon>
        <taxon>Embryophyta</taxon>
        <taxon>Tracheophyta</taxon>
        <taxon>Spermatophyta</taxon>
        <taxon>Magnoliopsida</taxon>
        <taxon>eudicotyledons</taxon>
        <taxon>Gunneridae</taxon>
        <taxon>Pentapetalae</taxon>
        <taxon>rosids</taxon>
        <taxon>fabids</taxon>
        <taxon>Fabales</taxon>
        <taxon>Fabaceae</taxon>
        <taxon>Papilionoideae</taxon>
        <taxon>50 kb inversion clade</taxon>
        <taxon>genistoids sensu lato</taxon>
        <taxon>core genistoids</taxon>
        <taxon>Genisteae</taxon>
        <taxon>Lupinus</taxon>
    </lineage>
</organism>
<protein>
    <submittedName>
        <fullName evidence="2">Uncharacterized protein</fullName>
    </submittedName>
</protein>
<evidence type="ECO:0000313" key="3">
    <source>
        <dbReference type="Proteomes" id="UP000447434"/>
    </source>
</evidence>
<evidence type="ECO:0000313" key="2">
    <source>
        <dbReference type="EMBL" id="KAE9584109.1"/>
    </source>
</evidence>
<sequence>MYMKSMQQSLANMKLPLDFESGPNSSGSSTSEQKLPASKKGNSSRVFYGAELSFDLLLGQFYQHLNKHALHSHPTDSPFIHLGVRAMIFNDCCLSANIS</sequence>
<comment type="caution">
    <text evidence="2">The sequence shown here is derived from an EMBL/GenBank/DDBJ whole genome shotgun (WGS) entry which is preliminary data.</text>
</comment>
<reference evidence="3" key="1">
    <citation type="journal article" date="2020" name="Nat. Commun.">
        <title>Genome sequence of the cluster root forming white lupin.</title>
        <authorList>
            <person name="Hufnagel B."/>
            <person name="Marques A."/>
            <person name="Soriano A."/>
            <person name="Marques L."/>
            <person name="Divol F."/>
            <person name="Doumas P."/>
            <person name="Sallet E."/>
            <person name="Mancinotti D."/>
            <person name="Carrere S."/>
            <person name="Marande W."/>
            <person name="Arribat S."/>
            <person name="Keller J."/>
            <person name="Huneau C."/>
            <person name="Blein T."/>
            <person name="Aime D."/>
            <person name="Laguerre M."/>
            <person name="Taylor J."/>
            <person name="Schubert V."/>
            <person name="Nelson M."/>
            <person name="Geu-Flores F."/>
            <person name="Crespi M."/>
            <person name="Gallardo-Guerrero K."/>
            <person name="Delaux P.-M."/>
            <person name="Salse J."/>
            <person name="Berges H."/>
            <person name="Guyot R."/>
            <person name="Gouzy J."/>
            <person name="Peret B."/>
        </authorList>
    </citation>
    <scope>NUCLEOTIDE SEQUENCE [LARGE SCALE GENOMIC DNA]</scope>
    <source>
        <strain evidence="3">cv. Amiga</strain>
    </source>
</reference>
<feature type="region of interest" description="Disordered" evidence="1">
    <location>
        <begin position="16"/>
        <end position="42"/>
    </location>
</feature>
<dbReference type="Proteomes" id="UP000447434">
    <property type="component" value="Unassembled WGS sequence"/>
</dbReference>
<gene>
    <name evidence="2" type="ORF">Lalb_Chr00c48g0412781</name>
</gene>
<name>A0A6A4N9H9_LUPAL</name>
<evidence type="ECO:0000256" key="1">
    <source>
        <dbReference type="SAM" id="MobiDB-lite"/>
    </source>
</evidence>
<accession>A0A6A4N9H9</accession>
<keyword evidence="3" id="KW-1185">Reference proteome</keyword>
<dbReference type="AlphaFoldDB" id="A0A6A4N9H9"/>
<feature type="compositionally biased region" description="Low complexity" evidence="1">
    <location>
        <begin position="21"/>
        <end position="31"/>
    </location>
</feature>